<organism evidence="18 19">
    <name type="scientific">Catellicoccus marimammalium M35/04/3</name>
    <dbReference type="NCBI Taxonomy" id="1234409"/>
    <lineage>
        <taxon>Bacteria</taxon>
        <taxon>Bacillati</taxon>
        <taxon>Bacillota</taxon>
        <taxon>Bacilli</taxon>
        <taxon>Lactobacillales</taxon>
        <taxon>Enterococcaceae</taxon>
        <taxon>Catellicoccus</taxon>
    </lineage>
</organism>
<sequence>MPSIYEEVGQIKGIGAKTKGALQKLGIFTIEDLLTYYPFRFTDLRENETFDFSTEEKVVLKGEVIRPCTVQFYGGKKSRASFVLFSQGRPVRVTFFNQPFLKKQIRCGEEIAIYGKWNPSRNVLSGIKIVPKTKEEWEPIYHASKEIKAKTIQKWIQVALDQFSSVLPEILPQKYLEKYRLCSRKEALHWIHQPQTKTEYQQARRRLAYEEAFLWQLQLKELKKQEATENATHSYNNEQLKAFIRTLPYELTPDQKKVMNEICRDMKKSQPMNRLIQGDVGCGKTIVAILAAYAMTTAGKQTALMVPTEILAEQHFKNMEEVLPSDIHYACLTGSTPKKEREAIEKGLEEGTIDIVVGTHAIMQKEIHYADLGLAIIDEQHRFGVRQRQALIDKGEAVDILMMTATPIPRTLAQMTAGYLDISTIKTLPAGRKPIQTHYLSFDQKETILEQMTQTLARGEQIYVVCPLIEESEALSVQNATAVYEEIQSRFPDYQVGLLHGKIKGEEKDQLMRQFSNNEIQVLISTTVIEVGVNVPNATCMIIQDADRFGVAQLHQLRGRVGRGEKPSTCLLLSNAKNAEAIQRLRCLEETTDGFVLSQFDLEQRGPGDFLGERQSGLWQFKLLQPEQDAKMIACAMEDVAEFTMKDWKKEDQNQPLVYWLEQHQKTYGW</sequence>
<dbReference type="CDD" id="cd17992">
    <property type="entry name" value="DEXHc_RecG"/>
    <property type="match status" value="1"/>
</dbReference>
<name>K8ZAE2_9ENTE</name>
<accession>K8ZAE2</accession>
<evidence type="ECO:0000313" key="19">
    <source>
        <dbReference type="Proteomes" id="UP000016057"/>
    </source>
</evidence>
<dbReference type="GO" id="GO:0005524">
    <property type="term" value="F:ATP binding"/>
    <property type="evidence" value="ECO:0007669"/>
    <property type="project" value="UniProtKB-KW"/>
</dbReference>
<dbReference type="GO" id="GO:0006281">
    <property type="term" value="P:DNA repair"/>
    <property type="evidence" value="ECO:0007669"/>
    <property type="project" value="UniProtKB-UniRule"/>
</dbReference>
<evidence type="ECO:0000256" key="5">
    <source>
        <dbReference type="ARBA" id="ARBA00022801"/>
    </source>
</evidence>
<dbReference type="SUPFAM" id="SSF50249">
    <property type="entry name" value="Nucleic acid-binding proteins"/>
    <property type="match status" value="1"/>
</dbReference>
<reference evidence="18 19" key="1">
    <citation type="journal article" date="2013" name="Genome Announc.">
        <title>Draft Genome Sequence of Catellicoccus marimammalium, a Novel Species Commonly Found in Gull Feces.</title>
        <authorList>
            <person name="Weigand M.R."/>
            <person name="Ryu H."/>
            <person name="Bozcek L."/>
            <person name="Konstantinidis K.T."/>
            <person name="Santo Domingo J.W."/>
        </authorList>
    </citation>
    <scope>NUCLEOTIDE SEQUENCE [LARGE SCALE GENOMIC DNA]</scope>
    <source>
        <strain evidence="18 19">M35/04/3</strain>
    </source>
</reference>
<evidence type="ECO:0000256" key="4">
    <source>
        <dbReference type="ARBA" id="ARBA00022763"/>
    </source>
</evidence>
<feature type="domain" description="Helicase ATP-binding" evidence="16">
    <location>
        <begin position="265"/>
        <end position="425"/>
    </location>
</feature>
<evidence type="ECO:0000256" key="11">
    <source>
        <dbReference type="ARBA" id="ARBA00023235"/>
    </source>
</evidence>
<evidence type="ECO:0000256" key="1">
    <source>
        <dbReference type="ARBA" id="ARBA00007504"/>
    </source>
</evidence>
<keyword evidence="9 15" id="KW-0233">DNA recombination</keyword>
<evidence type="ECO:0000256" key="15">
    <source>
        <dbReference type="RuleBase" id="RU363016"/>
    </source>
</evidence>
<dbReference type="PANTHER" id="PTHR47964:SF1">
    <property type="entry name" value="ATP-DEPENDENT DNA HELICASE HOMOLOG RECG, CHLOROPLASTIC"/>
    <property type="match status" value="1"/>
</dbReference>
<feature type="domain" description="Helicase C-terminal" evidence="17">
    <location>
        <begin position="448"/>
        <end position="608"/>
    </location>
</feature>
<evidence type="ECO:0000256" key="3">
    <source>
        <dbReference type="ARBA" id="ARBA00022741"/>
    </source>
</evidence>
<dbReference type="SUPFAM" id="SSF52540">
    <property type="entry name" value="P-loop containing nucleoside triphosphate hydrolases"/>
    <property type="match status" value="2"/>
</dbReference>
<evidence type="ECO:0000256" key="2">
    <source>
        <dbReference type="ARBA" id="ARBA00017846"/>
    </source>
</evidence>
<keyword evidence="11" id="KW-0413">Isomerase</keyword>
<dbReference type="GO" id="GO:0003677">
    <property type="term" value="F:DNA binding"/>
    <property type="evidence" value="ECO:0007669"/>
    <property type="project" value="UniProtKB-KW"/>
</dbReference>
<dbReference type="SMART" id="SM00487">
    <property type="entry name" value="DEXDc"/>
    <property type="match status" value="1"/>
</dbReference>
<evidence type="ECO:0000313" key="18">
    <source>
        <dbReference type="EMBL" id="EKU27910.1"/>
    </source>
</evidence>
<dbReference type="Gene3D" id="3.40.50.300">
    <property type="entry name" value="P-loop containing nucleotide triphosphate hydrolases"/>
    <property type="match status" value="2"/>
</dbReference>
<dbReference type="PROSITE" id="PS51192">
    <property type="entry name" value="HELICASE_ATP_BIND_1"/>
    <property type="match status" value="1"/>
</dbReference>
<keyword evidence="8" id="KW-0238">DNA-binding</keyword>
<comment type="caution">
    <text evidence="18">The sequence shown here is derived from an EMBL/GenBank/DDBJ whole genome shotgun (WGS) entry which is preliminary data.</text>
</comment>
<dbReference type="AlphaFoldDB" id="K8ZAE2"/>
<dbReference type="NCBIfam" id="NF008168">
    <property type="entry name" value="PRK10917.2-2"/>
    <property type="match status" value="1"/>
</dbReference>
<dbReference type="eggNOG" id="COG1200">
    <property type="taxonomic scope" value="Bacteria"/>
</dbReference>
<comment type="catalytic activity">
    <reaction evidence="14 15">
        <text>ATP + H2O = ADP + phosphate + H(+)</text>
        <dbReference type="Rhea" id="RHEA:13065"/>
        <dbReference type="ChEBI" id="CHEBI:15377"/>
        <dbReference type="ChEBI" id="CHEBI:15378"/>
        <dbReference type="ChEBI" id="CHEBI:30616"/>
        <dbReference type="ChEBI" id="CHEBI:43474"/>
        <dbReference type="ChEBI" id="CHEBI:456216"/>
        <dbReference type="EC" id="5.6.2.4"/>
    </reaction>
</comment>
<evidence type="ECO:0000256" key="9">
    <source>
        <dbReference type="ARBA" id="ARBA00023172"/>
    </source>
</evidence>
<dbReference type="InterPro" id="IPR014001">
    <property type="entry name" value="Helicase_ATP-bd"/>
</dbReference>
<dbReference type="InterPro" id="IPR012340">
    <property type="entry name" value="NA-bd_OB-fold"/>
</dbReference>
<dbReference type="Proteomes" id="UP000016057">
    <property type="component" value="Unassembled WGS sequence"/>
</dbReference>
<dbReference type="STRING" id="1234409.C683_0169"/>
<dbReference type="GO" id="GO:0006310">
    <property type="term" value="P:DNA recombination"/>
    <property type="evidence" value="ECO:0007669"/>
    <property type="project" value="UniProtKB-UniRule"/>
</dbReference>
<comment type="catalytic activity">
    <reaction evidence="12 15">
        <text>Couples ATP hydrolysis with the unwinding of duplex DNA by translocating in the 3'-5' direction.</text>
        <dbReference type="EC" id="5.6.2.4"/>
    </reaction>
</comment>
<dbReference type="Pfam" id="PF17191">
    <property type="entry name" value="RecG_wedge"/>
    <property type="match status" value="1"/>
</dbReference>
<keyword evidence="3 15" id="KW-0547">Nucleotide-binding</keyword>
<keyword evidence="6 15" id="KW-0347">Helicase</keyword>
<evidence type="ECO:0000256" key="14">
    <source>
        <dbReference type="ARBA" id="ARBA00048988"/>
    </source>
</evidence>
<dbReference type="InterPro" id="IPR004609">
    <property type="entry name" value="ATP-dep_DNA_helicase_RecG"/>
</dbReference>
<evidence type="ECO:0000256" key="6">
    <source>
        <dbReference type="ARBA" id="ARBA00022806"/>
    </source>
</evidence>
<keyword evidence="10 15" id="KW-0234">DNA repair</keyword>
<dbReference type="InterPro" id="IPR001650">
    <property type="entry name" value="Helicase_C-like"/>
</dbReference>
<dbReference type="InterPro" id="IPR047112">
    <property type="entry name" value="RecG/Mfd"/>
</dbReference>
<dbReference type="CDD" id="cd04488">
    <property type="entry name" value="RecG_wedge_OBF"/>
    <property type="match status" value="1"/>
</dbReference>
<dbReference type="GO" id="GO:0016887">
    <property type="term" value="F:ATP hydrolysis activity"/>
    <property type="evidence" value="ECO:0007669"/>
    <property type="project" value="RHEA"/>
</dbReference>
<dbReference type="PANTHER" id="PTHR47964">
    <property type="entry name" value="ATP-DEPENDENT DNA HELICASE HOMOLOG RECG, CHLOROPLASTIC"/>
    <property type="match status" value="1"/>
</dbReference>
<dbReference type="InterPro" id="IPR011545">
    <property type="entry name" value="DEAD/DEAH_box_helicase_dom"/>
</dbReference>
<dbReference type="InterPro" id="IPR033454">
    <property type="entry name" value="RecG_wedge"/>
</dbReference>
<dbReference type="GO" id="GO:0043138">
    <property type="term" value="F:3'-5' DNA helicase activity"/>
    <property type="evidence" value="ECO:0007669"/>
    <property type="project" value="UniProtKB-EC"/>
</dbReference>
<dbReference type="EMBL" id="AMYT01000007">
    <property type="protein sequence ID" value="EKU27910.1"/>
    <property type="molecule type" value="Genomic_DNA"/>
</dbReference>
<dbReference type="PROSITE" id="PS51194">
    <property type="entry name" value="HELICASE_CTER"/>
    <property type="match status" value="1"/>
</dbReference>
<keyword evidence="5 15" id="KW-0378">Hydrolase</keyword>
<comment type="similarity">
    <text evidence="1 15">Belongs to the helicase family. RecG subfamily.</text>
</comment>
<protein>
    <recommendedName>
        <fullName evidence="2 15">ATP-dependent DNA helicase RecG</fullName>
        <ecNumber evidence="13 15">5.6.2.4</ecNumber>
    </recommendedName>
</protein>
<dbReference type="SMART" id="SM00490">
    <property type="entry name" value="HELICc"/>
    <property type="match status" value="1"/>
</dbReference>
<evidence type="ECO:0000256" key="13">
    <source>
        <dbReference type="ARBA" id="ARBA00034808"/>
    </source>
</evidence>
<dbReference type="OrthoDB" id="9804325at2"/>
<dbReference type="Pfam" id="PF00270">
    <property type="entry name" value="DEAD"/>
    <property type="match status" value="1"/>
</dbReference>
<keyword evidence="4 15" id="KW-0227">DNA damage</keyword>
<keyword evidence="7 15" id="KW-0067">ATP-binding</keyword>
<evidence type="ECO:0000259" key="16">
    <source>
        <dbReference type="PROSITE" id="PS51192"/>
    </source>
</evidence>
<evidence type="ECO:0000256" key="8">
    <source>
        <dbReference type="ARBA" id="ARBA00023125"/>
    </source>
</evidence>
<dbReference type="Gene3D" id="2.40.50.140">
    <property type="entry name" value="Nucleic acid-binding proteins"/>
    <property type="match status" value="1"/>
</dbReference>
<dbReference type="InterPro" id="IPR027417">
    <property type="entry name" value="P-loop_NTPase"/>
</dbReference>
<dbReference type="NCBIfam" id="TIGR00643">
    <property type="entry name" value="recG"/>
    <property type="match status" value="1"/>
</dbReference>
<evidence type="ECO:0000256" key="12">
    <source>
        <dbReference type="ARBA" id="ARBA00034617"/>
    </source>
</evidence>
<dbReference type="EC" id="5.6.2.4" evidence="13 15"/>
<comment type="function">
    <text evidence="15">Plays a critical role in recombination and DNA repair. Helps process Holliday junction intermediates to mature products by catalyzing branch migration. Has replication fork regression activity, unwinds stalled or blocked replication forks to make a HJ that can be resolved. Has a DNA unwinding activity characteristic of a DNA helicase with 3'-5' polarity.</text>
</comment>
<dbReference type="PATRIC" id="fig|1234409.3.peg.141"/>
<evidence type="ECO:0000256" key="10">
    <source>
        <dbReference type="ARBA" id="ARBA00023204"/>
    </source>
</evidence>
<keyword evidence="19" id="KW-1185">Reference proteome</keyword>
<proteinExistence type="inferred from homology"/>
<evidence type="ECO:0000259" key="17">
    <source>
        <dbReference type="PROSITE" id="PS51194"/>
    </source>
</evidence>
<evidence type="ECO:0000256" key="7">
    <source>
        <dbReference type="ARBA" id="ARBA00022840"/>
    </source>
</evidence>
<dbReference type="Pfam" id="PF00271">
    <property type="entry name" value="Helicase_C"/>
    <property type="match status" value="1"/>
</dbReference>
<gene>
    <name evidence="18" type="ORF">C683_0169</name>
</gene>
<dbReference type="RefSeq" id="WP_009488372.1">
    <property type="nucleotide sequence ID" value="NZ_AMYT01000007.1"/>
</dbReference>
<dbReference type="NCBIfam" id="NF008165">
    <property type="entry name" value="PRK10917.1-3"/>
    <property type="match status" value="1"/>
</dbReference>